<dbReference type="Gene3D" id="1.10.10.60">
    <property type="entry name" value="Homeodomain-like"/>
    <property type="match status" value="1"/>
</dbReference>
<dbReference type="PANTHER" id="PTHR30055:SF238">
    <property type="entry name" value="MYCOFACTOCIN BIOSYNTHESIS TRANSCRIPTIONAL REGULATOR MFTR-RELATED"/>
    <property type="match status" value="1"/>
</dbReference>
<dbReference type="PROSITE" id="PS01081">
    <property type="entry name" value="HTH_TETR_1"/>
    <property type="match status" value="1"/>
</dbReference>
<evidence type="ECO:0000256" key="2">
    <source>
        <dbReference type="ARBA" id="ARBA00023125"/>
    </source>
</evidence>
<proteinExistence type="predicted"/>
<dbReference type="Pfam" id="PF17754">
    <property type="entry name" value="TetR_C_14"/>
    <property type="match status" value="1"/>
</dbReference>
<dbReference type="InterPro" id="IPR023772">
    <property type="entry name" value="DNA-bd_HTH_TetR-type_CS"/>
</dbReference>
<organism evidence="6 7">
    <name type="scientific">Conyzicola nivalis</name>
    <dbReference type="NCBI Taxonomy" id="1477021"/>
    <lineage>
        <taxon>Bacteria</taxon>
        <taxon>Bacillati</taxon>
        <taxon>Actinomycetota</taxon>
        <taxon>Actinomycetes</taxon>
        <taxon>Micrococcales</taxon>
        <taxon>Microbacteriaceae</taxon>
        <taxon>Conyzicola</taxon>
    </lineage>
</organism>
<evidence type="ECO:0000313" key="6">
    <source>
        <dbReference type="EMBL" id="MET4582540.1"/>
    </source>
</evidence>
<dbReference type="InterPro" id="IPR009057">
    <property type="entry name" value="Homeodomain-like_sf"/>
</dbReference>
<dbReference type="InterPro" id="IPR001647">
    <property type="entry name" value="HTH_TetR"/>
</dbReference>
<protein>
    <submittedName>
        <fullName evidence="6">AcrR family transcriptional regulator</fullName>
    </submittedName>
</protein>
<feature type="DNA-binding region" description="H-T-H motif" evidence="4">
    <location>
        <begin position="10"/>
        <end position="29"/>
    </location>
</feature>
<keyword evidence="1" id="KW-0805">Transcription regulation</keyword>
<reference evidence="6 7" key="1">
    <citation type="submission" date="2024-06" db="EMBL/GenBank/DDBJ databases">
        <title>Sorghum-associated microbial communities from plants grown in Nebraska, USA.</title>
        <authorList>
            <person name="Schachtman D."/>
        </authorList>
    </citation>
    <scope>NUCLEOTIDE SEQUENCE [LARGE SCALE GENOMIC DNA]</scope>
    <source>
        <strain evidence="6 7">2857</strain>
    </source>
</reference>
<gene>
    <name evidence="6" type="ORF">ABIE21_002050</name>
</gene>
<dbReference type="EMBL" id="JBEPSJ010000002">
    <property type="protein sequence ID" value="MET4582540.1"/>
    <property type="molecule type" value="Genomic_DNA"/>
</dbReference>
<dbReference type="InterPro" id="IPR050109">
    <property type="entry name" value="HTH-type_TetR-like_transc_reg"/>
</dbReference>
<keyword evidence="7" id="KW-1185">Reference proteome</keyword>
<dbReference type="Pfam" id="PF00440">
    <property type="entry name" value="TetR_N"/>
    <property type="match status" value="1"/>
</dbReference>
<evidence type="ECO:0000256" key="1">
    <source>
        <dbReference type="ARBA" id="ARBA00023015"/>
    </source>
</evidence>
<name>A0ABV2QPL6_9MICO</name>
<dbReference type="InterPro" id="IPR041347">
    <property type="entry name" value="MftR_C"/>
</dbReference>
<dbReference type="Proteomes" id="UP001549257">
    <property type="component" value="Unassembled WGS sequence"/>
</dbReference>
<keyword evidence="2 4" id="KW-0238">DNA-binding</keyword>
<feature type="domain" description="HTH tetR-type" evidence="5">
    <location>
        <begin position="1"/>
        <end position="47"/>
    </location>
</feature>
<evidence type="ECO:0000313" key="7">
    <source>
        <dbReference type="Proteomes" id="UP001549257"/>
    </source>
</evidence>
<evidence type="ECO:0000259" key="5">
    <source>
        <dbReference type="PROSITE" id="PS50977"/>
    </source>
</evidence>
<comment type="caution">
    <text evidence="6">The sequence shown here is derived from an EMBL/GenBank/DDBJ whole genome shotgun (WGS) entry which is preliminary data.</text>
</comment>
<evidence type="ECO:0000256" key="4">
    <source>
        <dbReference type="PROSITE-ProRule" id="PRU00335"/>
    </source>
</evidence>
<dbReference type="PANTHER" id="PTHR30055">
    <property type="entry name" value="HTH-TYPE TRANSCRIPTIONAL REGULATOR RUTR"/>
    <property type="match status" value="1"/>
</dbReference>
<evidence type="ECO:0000256" key="3">
    <source>
        <dbReference type="ARBA" id="ARBA00023163"/>
    </source>
</evidence>
<sequence>MLRDGYDAVSVEMIATTAGIGRTTVFRYFGSKPGVIWAAFDANIADLSGSISRSRAEDDPLDVIRVAILASTESATHDSAVWLERFELIDSVEALRPGAYQHWERWKSVLAGYVAERTGVSEDSVGPMAIAGAYQGIFVGTLRAIAKRAGDAGELLTLLDADLHRAAFPLRSLLSPTGRD</sequence>
<keyword evidence="3" id="KW-0804">Transcription</keyword>
<accession>A0ABV2QPL6</accession>
<dbReference type="PROSITE" id="PS50977">
    <property type="entry name" value="HTH_TETR_2"/>
    <property type="match status" value="1"/>
</dbReference>
<dbReference type="Gene3D" id="1.10.357.10">
    <property type="entry name" value="Tetracycline Repressor, domain 2"/>
    <property type="match status" value="1"/>
</dbReference>
<dbReference type="SUPFAM" id="SSF46689">
    <property type="entry name" value="Homeodomain-like"/>
    <property type="match status" value="1"/>
</dbReference>